<dbReference type="InterPro" id="IPR013320">
    <property type="entry name" value="ConA-like_dom_sf"/>
</dbReference>
<dbReference type="SUPFAM" id="SSF49899">
    <property type="entry name" value="Concanavalin A-like lectins/glucanases"/>
    <property type="match status" value="2"/>
</dbReference>
<evidence type="ECO:0000256" key="4">
    <source>
        <dbReference type="ARBA" id="ARBA00023157"/>
    </source>
</evidence>
<protein>
    <recommendedName>
        <fullName evidence="7">LamG-like jellyroll fold domain-containing protein</fullName>
    </recommendedName>
</protein>
<dbReference type="Proteomes" id="UP001174909">
    <property type="component" value="Unassembled WGS sequence"/>
</dbReference>
<evidence type="ECO:0000256" key="1">
    <source>
        <dbReference type="ARBA" id="ARBA00001913"/>
    </source>
</evidence>
<proteinExistence type="predicted"/>
<evidence type="ECO:0000313" key="5">
    <source>
        <dbReference type="EMBL" id="CAI8020622.1"/>
    </source>
</evidence>
<dbReference type="PANTHER" id="PTHR19277:SF125">
    <property type="entry name" value="B6"/>
    <property type="match status" value="1"/>
</dbReference>
<comment type="caution">
    <text evidence="5">The sequence shown here is derived from an EMBL/GenBank/DDBJ whole genome shotgun (WGS) entry which is preliminary data.</text>
</comment>
<comment type="cofactor">
    <cofactor evidence="1">
        <name>Ca(2+)</name>
        <dbReference type="ChEBI" id="CHEBI:29108"/>
    </cofactor>
</comment>
<name>A0AA35WNM2_GEOBA</name>
<gene>
    <name evidence="5" type="ORF">GBAR_LOCUS12322</name>
</gene>
<dbReference type="AlphaFoldDB" id="A0AA35WNM2"/>
<dbReference type="Gene3D" id="2.60.120.200">
    <property type="match status" value="2"/>
</dbReference>
<organism evidence="5 6">
    <name type="scientific">Geodia barretti</name>
    <name type="common">Barrett's horny sponge</name>
    <dbReference type="NCBI Taxonomy" id="519541"/>
    <lineage>
        <taxon>Eukaryota</taxon>
        <taxon>Metazoa</taxon>
        <taxon>Porifera</taxon>
        <taxon>Demospongiae</taxon>
        <taxon>Heteroscleromorpha</taxon>
        <taxon>Tetractinellida</taxon>
        <taxon>Astrophorina</taxon>
        <taxon>Geodiidae</taxon>
        <taxon>Geodia</taxon>
    </lineage>
</organism>
<dbReference type="EMBL" id="CASHTH010001839">
    <property type="protein sequence ID" value="CAI8020622.1"/>
    <property type="molecule type" value="Genomic_DNA"/>
</dbReference>
<evidence type="ECO:0000256" key="3">
    <source>
        <dbReference type="ARBA" id="ARBA00022837"/>
    </source>
</evidence>
<dbReference type="Pfam" id="PF13385">
    <property type="entry name" value="Laminin_G_3"/>
    <property type="match status" value="2"/>
</dbReference>
<keyword evidence="3" id="KW-0106">Calcium</keyword>
<evidence type="ECO:0008006" key="7">
    <source>
        <dbReference type="Google" id="ProtNLM"/>
    </source>
</evidence>
<dbReference type="InterPro" id="IPR051360">
    <property type="entry name" value="Neuronal_Pentraxin_Related"/>
</dbReference>
<dbReference type="GO" id="GO:0046872">
    <property type="term" value="F:metal ion binding"/>
    <property type="evidence" value="ECO:0007669"/>
    <property type="project" value="UniProtKB-KW"/>
</dbReference>
<reference evidence="5" key="1">
    <citation type="submission" date="2023-03" db="EMBL/GenBank/DDBJ databases">
        <authorList>
            <person name="Steffen K."/>
            <person name="Cardenas P."/>
        </authorList>
    </citation>
    <scope>NUCLEOTIDE SEQUENCE</scope>
</reference>
<sequence length="489" mass="53295">MPTVEVFSADVLDPDLVLYFDYEDFKGDTVVEKSGRGYDGAINGKVTQSNDGKFGKAAHFVAGSFLDLDGPNVKPEDIPTEGMSIVAWIYVEAISDMAVFNARAGDSTWLVHPEARGEGNYRWLNRSPGGATIFDIRGGDNKANQWQHYAGTFSRADGLAILYINGKNVGEEKARIGTPIAPDWDQGARVGYNIDNNRPLAGLMDDLNVWKRGLTEEEVNIIMNDGVEAFLAVEAHEFPLFEMQTASAQVLDPDLVLYFDYEDFDGDTVVEKSGHGYDGAINGTVTQSDDGKFGKAALFAASSFLDLDGPNVNTEDIPTEGMSLVAWINVESVTDMAIFNARAGDNTWLVHPEARGDGNYRWLNRSPGGTTIFDIRGGENKANEWIHYAGTFSRSEGLAVLYINGENVGEEAARVGTPIVGDWDSGARVGVNIDDNRPFTGLMDDFNLWKRGLTEEEVNDIMNNGLGTSLTAVEARGKLATTWGKLKAN</sequence>
<keyword evidence="4" id="KW-1015">Disulfide bond</keyword>
<evidence type="ECO:0000313" key="6">
    <source>
        <dbReference type="Proteomes" id="UP001174909"/>
    </source>
</evidence>
<accession>A0AA35WNM2</accession>
<evidence type="ECO:0000256" key="2">
    <source>
        <dbReference type="ARBA" id="ARBA00022723"/>
    </source>
</evidence>
<keyword evidence="6" id="KW-1185">Reference proteome</keyword>
<keyword evidence="2" id="KW-0479">Metal-binding</keyword>
<dbReference type="PANTHER" id="PTHR19277">
    <property type="entry name" value="PENTRAXIN"/>
    <property type="match status" value="1"/>
</dbReference>